<feature type="transmembrane region" description="Helical" evidence="1">
    <location>
        <begin position="49"/>
        <end position="68"/>
    </location>
</feature>
<gene>
    <name evidence="2" type="ORF">GXW78_12985</name>
</gene>
<keyword evidence="1" id="KW-1133">Transmembrane helix</keyword>
<dbReference type="EMBL" id="JAAEDI010000013">
    <property type="protein sequence ID" value="MBR0650583.1"/>
    <property type="molecule type" value="Genomic_DNA"/>
</dbReference>
<comment type="caution">
    <text evidence="2">The sequence shown here is derived from an EMBL/GenBank/DDBJ whole genome shotgun (WGS) entry which is preliminary data.</text>
</comment>
<dbReference type="Proteomes" id="UP000698752">
    <property type="component" value="Unassembled WGS sequence"/>
</dbReference>
<evidence type="ECO:0000313" key="2">
    <source>
        <dbReference type="EMBL" id="MBR0650583.1"/>
    </source>
</evidence>
<proteinExistence type="predicted"/>
<evidence type="ECO:0000313" key="3">
    <source>
        <dbReference type="Proteomes" id="UP000698752"/>
    </source>
</evidence>
<evidence type="ECO:0000256" key="1">
    <source>
        <dbReference type="SAM" id="Phobius"/>
    </source>
</evidence>
<feature type="transmembrane region" description="Helical" evidence="1">
    <location>
        <begin position="80"/>
        <end position="99"/>
    </location>
</feature>
<name>A0ABS5EHS6_9PROT</name>
<protein>
    <recommendedName>
        <fullName evidence="4">Intracellular septation protein A</fullName>
    </recommendedName>
</protein>
<feature type="transmembrane region" description="Helical" evidence="1">
    <location>
        <begin position="151"/>
        <end position="168"/>
    </location>
</feature>
<evidence type="ECO:0008006" key="4">
    <source>
        <dbReference type="Google" id="ProtNLM"/>
    </source>
</evidence>
<keyword evidence="1" id="KW-0812">Transmembrane</keyword>
<sequence>MNVLLGFLPFVAFGVLSGPLGTIPALFAGAAVAAVLVLRGQRAGAAPKILEVGTLALFVVLGLAALLLRLDLPLMAVRLCVDLGLLAIILTSLAIRRPFTIQYAKEEVPATYWDSPQFLHVNMVISAGWAVAILVMVLAESAVLLGMIPQHAATLVIVGALVGAVLFTKRRAAAA</sequence>
<feature type="transmembrane region" description="Helical" evidence="1">
    <location>
        <begin position="119"/>
        <end position="139"/>
    </location>
</feature>
<accession>A0ABS5EHS6</accession>
<reference evidence="3" key="1">
    <citation type="journal article" date="2021" name="Syst. Appl. Microbiol.">
        <title>Roseomonas hellenica sp. nov., isolated from roots of wild-growing Alkanna tinctoria.</title>
        <authorList>
            <person name="Rat A."/>
            <person name="Naranjo H.D."/>
            <person name="Lebbe L."/>
            <person name="Cnockaert M."/>
            <person name="Krigas N."/>
            <person name="Grigoriadou K."/>
            <person name="Maloupa E."/>
            <person name="Willems A."/>
        </authorList>
    </citation>
    <scope>NUCLEOTIDE SEQUENCE [LARGE SCALE GENOMIC DNA]</scope>
    <source>
        <strain evidence="3">LMG 31159</strain>
    </source>
</reference>
<organism evidence="2 3">
    <name type="scientific">Neoroseomonas terrae</name>
    <dbReference type="NCBI Taxonomy" id="424799"/>
    <lineage>
        <taxon>Bacteria</taxon>
        <taxon>Pseudomonadati</taxon>
        <taxon>Pseudomonadota</taxon>
        <taxon>Alphaproteobacteria</taxon>
        <taxon>Acetobacterales</taxon>
        <taxon>Acetobacteraceae</taxon>
        <taxon>Neoroseomonas</taxon>
    </lineage>
</organism>
<dbReference type="RefSeq" id="WP_211869253.1">
    <property type="nucleotide sequence ID" value="NZ_JAAEDI010000013.1"/>
</dbReference>
<keyword evidence="1" id="KW-0472">Membrane</keyword>
<keyword evidence="3" id="KW-1185">Reference proteome</keyword>